<sequence length="534" mass="57433">MPVIQSRIDPQSEGFAANAAAMRRLVEELKANTEKVAQGGGPRYAERHKARGKLLARERIERLVDPGAPFLELGAFAAWQMYSGDVNAAGIVAGIGRVEGVECMIVANDPTVKGGTYHPMTVKKHLRAQEIAGENRLPCIYLVESGGAFLPMQDEVFPDKDDFGRIFYNQANLSAAGIPQIAVVHGSCTAGGAYVPAMSDEAIIVRKQGTIFLGGPPLVKAATGEVVTAEELGGGDVHARESGVADHLAEDDDHALGLARRIVSRLNWRKRGRLATAAPEDPLYPAEEIYGIVEQDGRKPYDAREIIARMVDGSRFDEFKPLYGATLATGFARIHGFPVGILANNGILFSESALKGAHFIELCCQRGIPLIFLQNITGFMVGRAAEAGGIAKDGAKLVTAVATARVPKFTVIVGGSYGAGNYGMCGRAYGPRFLFMWPNARISVMGGEQAASVLATVRREGLREGETWSEEDEEAFKAKIRADYDRQGSPYYSSARGWDDGIIDPVQTRDVLGLCISASLNAAIEPTKFGVFRM</sequence>
<keyword evidence="6" id="KW-1185">Reference proteome</keyword>
<dbReference type="PROSITE" id="PS50989">
    <property type="entry name" value="COA_CT_CTER"/>
    <property type="match status" value="1"/>
</dbReference>
<gene>
    <name evidence="5" type="ORF">SAMN06297382_0090</name>
</gene>
<comment type="pathway">
    <text evidence="2">Amino-acid degradation; L-leucine degradation.</text>
</comment>
<dbReference type="Pfam" id="PF01039">
    <property type="entry name" value="Carboxyl_trans"/>
    <property type="match status" value="1"/>
</dbReference>
<dbReference type="SUPFAM" id="SSF52096">
    <property type="entry name" value="ClpP/crotonase"/>
    <property type="match status" value="2"/>
</dbReference>
<dbReference type="EMBL" id="FZQA01000001">
    <property type="protein sequence ID" value="SNT67600.1"/>
    <property type="molecule type" value="Genomic_DNA"/>
</dbReference>
<evidence type="ECO:0000256" key="2">
    <source>
        <dbReference type="ARBA" id="ARBA00046317"/>
    </source>
</evidence>
<dbReference type="InterPro" id="IPR045190">
    <property type="entry name" value="MCCB/AccD1-like"/>
</dbReference>
<dbReference type="RefSeq" id="WP_089410629.1">
    <property type="nucleotide sequence ID" value="NZ_FZQA01000001.1"/>
</dbReference>
<dbReference type="PANTHER" id="PTHR22855">
    <property type="entry name" value="ACETYL, PROPIONYL, PYRUVATE, AND GLUTACONYL CARBOXYLASE-RELATED"/>
    <property type="match status" value="1"/>
</dbReference>
<dbReference type="FunFam" id="3.90.226.10:FF:000007">
    <property type="entry name" value="Methylcrotonoyl-CoA carboxylase subunit beta"/>
    <property type="match status" value="1"/>
</dbReference>
<evidence type="ECO:0000313" key="6">
    <source>
        <dbReference type="Proteomes" id="UP000198346"/>
    </source>
</evidence>
<dbReference type="OrthoDB" id="9803706at2"/>
<comment type="similarity">
    <text evidence="1">Belongs to the AccD/PCCB family.</text>
</comment>
<accession>A0A239PJ56</accession>
<reference evidence="5 6" key="1">
    <citation type="submission" date="2017-07" db="EMBL/GenBank/DDBJ databases">
        <authorList>
            <person name="Sun Z.S."/>
            <person name="Albrecht U."/>
            <person name="Echele G."/>
            <person name="Lee C.C."/>
        </authorList>
    </citation>
    <scope>NUCLEOTIDE SEQUENCE [LARGE SCALE GENOMIC DNA]</scope>
    <source>
        <strain evidence="5 6">CGMCC 1.12710</strain>
    </source>
</reference>
<dbReference type="InterPro" id="IPR011763">
    <property type="entry name" value="COA_CT_C"/>
</dbReference>
<dbReference type="PANTHER" id="PTHR22855:SF13">
    <property type="entry name" value="METHYLCROTONOYL-COA CARBOXYLASE BETA CHAIN, MITOCHONDRIAL"/>
    <property type="match status" value="1"/>
</dbReference>
<dbReference type="InterPro" id="IPR034733">
    <property type="entry name" value="AcCoA_carboxyl_beta"/>
</dbReference>
<dbReference type="FunFam" id="3.90.226.10:FF:000004">
    <property type="entry name" value="Methylcrotonoyl-CoA carboxylase beta chain"/>
    <property type="match status" value="1"/>
</dbReference>
<feature type="domain" description="CoA carboxyltransferase N-terminal" evidence="3">
    <location>
        <begin position="22"/>
        <end position="278"/>
    </location>
</feature>
<dbReference type="GO" id="GO:0004485">
    <property type="term" value="F:methylcrotonoyl-CoA carboxylase activity"/>
    <property type="evidence" value="ECO:0007669"/>
    <property type="project" value="TreeGrafter"/>
</dbReference>
<dbReference type="Proteomes" id="UP000198346">
    <property type="component" value="Unassembled WGS sequence"/>
</dbReference>
<proteinExistence type="inferred from homology"/>
<dbReference type="InterPro" id="IPR029045">
    <property type="entry name" value="ClpP/crotonase-like_dom_sf"/>
</dbReference>
<dbReference type="GO" id="GO:1905202">
    <property type="term" value="C:methylcrotonoyl-CoA carboxylase complex"/>
    <property type="evidence" value="ECO:0007669"/>
    <property type="project" value="TreeGrafter"/>
</dbReference>
<dbReference type="PROSITE" id="PS50980">
    <property type="entry name" value="COA_CT_NTER"/>
    <property type="match status" value="1"/>
</dbReference>
<evidence type="ECO:0000256" key="1">
    <source>
        <dbReference type="ARBA" id="ARBA00006102"/>
    </source>
</evidence>
<name>A0A239PJ56_9PROT</name>
<evidence type="ECO:0000259" key="3">
    <source>
        <dbReference type="PROSITE" id="PS50980"/>
    </source>
</evidence>
<dbReference type="Gene3D" id="3.90.226.10">
    <property type="entry name" value="2-enoyl-CoA Hydratase, Chain A, domain 1"/>
    <property type="match status" value="2"/>
</dbReference>
<organism evidence="5 6">
    <name type="scientific">Amphiplicatus metriothermophilus</name>
    <dbReference type="NCBI Taxonomy" id="1519374"/>
    <lineage>
        <taxon>Bacteria</taxon>
        <taxon>Pseudomonadati</taxon>
        <taxon>Pseudomonadota</taxon>
        <taxon>Alphaproteobacteria</taxon>
        <taxon>Parvularculales</taxon>
        <taxon>Parvularculaceae</taxon>
        <taxon>Amphiplicatus</taxon>
    </lineage>
</organism>
<dbReference type="GO" id="GO:0006552">
    <property type="term" value="P:L-leucine catabolic process"/>
    <property type="evidence" value="ECO:0007669"/>
    <property type="project" value="TreeGrafter"/>
</dbReference>
<protein>
    <submittedName>
        <fullName evidence="5">3-methylcrotonyl-CoA carboxylase beta subunit</fullName>
    </submittedName>
</protein>
<evidence type="ECO:0000259" key="4">
    <source>
        <dbReference type="PROSITE" id="PS50989"/>
    </source>
</evidence>
<feature type="domain" description="CoA carboxyltransferase C-terminal" evidence="4">
    <location>
        <begin position="278"/>
        <end position="526"/>
    </location>
</feature>
<evidence type="ECO:0000313" key="5">
    <source>
        <dbReference type="EMBL" id="SNT67600.1"/>
    </source>
</evidence>
<dbReference type="InterPro" id="IPR011762">
    <property type="entry name" value="COA_CT_N"/>
</dbReference>
<dbReference type="AlphaFoldDB" id="A0A239PJ56"/>